<evidence type="ECO:0000256" key="2">
    <source>
        <dbReference type="ARBA" id="ARBA00022723"/>
    </source>
</evidence>
<organism evidence="7 8">
    <name type="scientific">Microbulbifer taiwanensis</name>
    <dbReference type="NCBI Taxonomy" id="986746"/>
    <lineage>
        <taxon>Bacteria</taxon>
        <taxon>Pseudomonadati</taxon>
        <taxon>Pseudomonadota</taxon>
        <taxon>Gammaproteobacteria</taxon>
        <taxon>Cellvibrionales</taxon>
        <taxon>Microbulbiferaceae</taxon>
        <taxon>Microbulbifer</taxon>
    </lineage>
</organism>
<comment type="caution">
    <text evidence="7">The sequence shown here is derived from an EMBL/GenBank/DDBJ whole genome shotgun (WGS) entry which is preliminary data.</text>
</comment>
<keyword evidence="5" id="KW-0482">Metalloprotease</keyword>
<evidence type="ECO:0000259" key="6">
    <source>
        <dbReference type="Pfam" id="PF14464"/>
    </source>
</evidence>
<dbReference type="Gene3D" id="3.40.140.10">
    <property type="entry name" value="Cytidine Deaminase, domain 2"/>
    <property type="match status" value="1"/>
</dbReference>
<keyword evidence="3" id="KW-0378">Hydrolase</keyword>
<dbReference type="Proteomes" id="UP001596425">
    <property type="component" value="Unassembled WGS sequence"/>
</dbReference>
<dbReference type="SUPFAM" id="SSF102712">
    <property type="entry name" value="JAB1/MPN domain"/>
    <property type="match status" value="1"/>
</dbReference>
<feature type="domain" description="JAB" evidence="6">
    <location>
        <begin position="47"/>
        <end position="111"/>
    </location>
</feature>
<dbReference type="EMBL" id="JBHSVR010000001">
    <property type="protein sequence ID" value="MFC6633338.1"/>
    <property type="molecule type" value="Genomic_DNA"/>
</dbReference>
<evidence type="ECO:0000256" key="1">
    <source>
        <dbReference type="ARBA" id="ARBA00022670"/>
    </source>
</evidence>
<dbReference type="InterPro" id="IPR028090">
    <property type="entry name" value="JAB_dom_prok"/>
</dbReference>
<evidence type="ECO:0000256" key="4">
    <source>
        <dbReference type="ARBA" id="ARBA00022833"/>
    </source>
</evidence>
<accession>A0ABW1YLR0</accession>
<keyword evidence="4" id="KW-0862">Zinc</keyword>
<gene>
    <name evidence="7" type="ORF">ACFQBM_08610</name>
</gene>
<keyword evidence="2" id="KW-0479">Metal-binding</keyword>
<evidence type="ECO:0000256" key="5">
    <source>
        <dbReference type="ARBA" id="ARBA00023049"/>
    </source>
</evidence>
<keyword evidence="1" id="KW-0645">Protease</keyword>
<dbReference type="Pfam" id="PF14464">
    <property type="entry name" value="Prok-JAB"/>
    <property type="match status" value="1"/>
</dbReference>
<proteinExistence type="predicted"/>
<evidence type="ECO:0000313" key="7">
    <source>
        <dbReference type="EMBL" id="MFC6633338.1"/>
    </source>
</evidence>
<sequence length="137" mass="15682">MYSYAQTKFWKTEAGGQLFSDAPESDMVHIDIVTGPYSSDRRTRCGFHPDLNIANRDRKENFLRGFHAVGLWHTHPEHTPSPSGTDRQTACEYLHAFNGEMDGFILVIIGNRGTPLNLCVWLSYTDPRKPWIKLDEI</sequence>
<dbReference type="RefSeq" id="WP_193189182.1">
    <property type="nucleotide sequence ID" value="NZ_JBHSVR010000001.1"/>
</dbReference>
<protein>
    <submittedName>
        <fullName evidence="7">Mov34/MPN/PAD-1 family protein</fullName>
    </submittedName>
</protein>
<evidence type="ECO:0000256" key="3">
    <source>
        <dbReference type="ARBA" id="ARBA00022801"/>
    </source>
</evidence>
<evidence type="ECO:0000313" key="8">
    <source>
        <dbReference type="Proteomes" id="UP001596425"/>
    </source>
</evidence>
<keyword evidence="8" id="KW-1185">Reference proteome</keyword>
<name>A0ABW1YLR0_9GAMM</name>
<reference evidence="8" key="1">
    <citation type="journal article" date="2019" name="Int. J. Syst. Evol. Microbiol.">
        <title>The Global Catalogue of Microorganisms (GCM) 10K type strain sequencing project: providing services to taxonomists for standard genome sequencing and annotation.</title>
        <authorList>
            <consortium name="The Broad Institute Genomics Platform"/>
            <consortium name="The Broad Institute Genome Sequencing Center for Infectious Disease"/>
            <person name="Wu L."/>
            <person name="Ma J."/>
        </authorList>
    </citation>
    <scope>NUCLEOTIDE SEQUENCE [LARGE SCALE GENOMIC DNA]</scope>
    <source>
        <strain evidence="8">CGMCC 1.13718</strain>
    </source>
</reference>